<sequence>MPRPATRRTGRRGSSGGGVSKRKSSSKAAVDVSTILEESTGDFQSSTPVQSSKQQPAEDPFGFFQVSNVKAEKPISPPKKAAAEQGEVDENDNDNKENEVPSDNELSMVTPLNSSQPSSPQKSPHKPPPGGNRTPLRQLNGRELLERMPKRRHIYREDFSSSPEKEPTPRPKRKRVKKQQPSREPTPDEVSQEIDYERINEIRSKFNQIDEFVLDEEEVSPYSSQ</sequence>
<protein>
    <submittedName>
        <fullName evidence="2">Uncharacterized protein</fullName>
    </submittedName>
</protein>
<reference evidence="2" key="1">
    <citation type="journal article" date="2019" name="G3 (Bethesda)">
        <title>Genome Assemblies of Two Rare Opportunistic Yeast Pathogens: Diutina rugosa (syn. Candida rugosa) and Trichomonascus ciferrii (syn. Candida ciferrii).</title>
        <authorList>
            <person name="Mixao V."/>
            <person name="Saus E."/>
            <person name="Hansen A.P."/>
            <person name="Lass-Florl C."/>
            <person name="Gabaldon T."/>
        </authorList>
    </citation>
    <scope>NUCLEOTIDE SEQUENCE</scope>
    <source>
        <strain evidence="2">CBS 4856</strain>
    </source>
</reference>
<dbReference type="Proteomes" id="UP000761534">
    <property type="component" value="Unassembled WGS sequence"/>
</dbReference>
<evidence type="ECO:0000256" key="1">
    <source>
        <dbReference type="SAM" id="MobiDB-lite"/>
    </source>
</evidence>
<feature type="region of interest" description="Disordered" evidence="1">
    <location>
        <begin position="1"/>
        <end position="194"/>
    </location>
</feature>
<evidence type="ECO:0000313" key="2">
    <source>
        <dbReference type="EMBL" id="KAA8917174.1"/>
    </source>
</evidence>
<feature type="compositionally biased region" description="Polar residues" evidence="1">
    <location>
        <begin position="41"/>
        <end position="55"/>
    </location>
</feature>
<evidence type="ECO:0000313" key="3">
    <source>
        <dbReference type="Proteomes" id="UP000761534"/>
    </source>
</evidence>
<comment type="caution">
    <text evidence="2">The sequence shown here is derived from an EMBL/GenBank/DDBJ whole genome shotgun (WGS) entry which is preliminary data.</text>
</comment>
<keyword evidence="3" id="KW-1185">Reference proteome</keyword>
<proteinExistence type="predicted"/>
<dbReference type="AlphaFoldDB" id="A0A642VCZ4"/>
<accession>A0A642VCZ4</accession>
<dbReference type="EMBL" id="SWFS01000058">
    <property type="protein sequence ID" value="KAA8917174.1"/>
    <property type="molecule type" value="Genomic_DNA"/>
</dbReference>
<organism evidence="2 3">
    <name type="scientific">Trichomonascus ciferrii</name>
    <dbReference type="NCBI Taxonomy" id="44093"/>
    <lineage>
        <taxon>Eukaryota</taxon>
        <taxon>Fungi</taxon>
        <taxon>Dikarya</taxon>
        <taxon>Ascomycota</taxon>
        <taxon>Saccharomycotina</taxon>
        <taxon>Dipodascomycetes</taxon>
        <taxon>Dipodascales</taxon>
        <taxon>Trichomonascaceae</taxon>
        <taxon>Trichomonascus</taxon>
        <taxon>Trichomonascus ciferrii complex</taxon>
    </lineage>
</organism>
<feature type="compositionally biased region" description="Polar residues" evidence="1">
    <location>
        <begin position="104"/>
        <end position="113"/>
    </location>
</feature>
<gene>
    <name evidence="2" type="ORF">TRICI_000677</name>
</gene>
<dbReference type="VEuPathDB" id="FungiDB:TRICI_000677"/>
<feature type="compositionally biased region" description="Basic residues" evidence="1">
    <location>
        <begin position="1"/>
        <end position="11"/>
    </location>
</feature>
<feature type="compositionally biased region" description="Basic residues" evidence="1">
    <location>
        <begin position="170"/>
        <end position="180"/>
    </location>
</feature>
<feature type="compositionally biased region" description="Basic and acidic residues" evidence="1">
    <location>
        <begin position="155"/>
        <end position="169"/>
    </location>
</feature>
<name>A0A642VCZ4_9ASCO</name>